<evidence type="ECO:0000313" key="4">
    <source>
        <dbReference type="RefSeq" id="XP_012942863.2"/>
    </source>
</evidence>
<proteinExistence type="predicted"/>
<dbReference type="Pfam" id="PF01607">
    <property type="entry name" value="CBM_14"/>
    <property type="match status" value="1"/>
</dbReference>
<evidence type="ECO:0000259" key="1">
    <source>
        <dbReference type="PROSITE" id="PS50234"/>
    </source>
</evidence>
<dbReference type="GeneID" id="101847682"/>
<dbReference type="SUPFAM" id="SSF53300">
    <property type="entry name" value="vWA-like"/>
    <property type="match status" value="1"/>
</dbReference>
<dbReference type="Gene3D" id="3.40.50.410">
    <property type="entry name" value="von Willebrand factor, type A domain"/>
    <property type="match status" value="1"/>
</dbReference>
<reference evidence="4" key="1">
    <citation type="submission" date="2025-08" db="UniProtKB">
        <authorList>
            <consortium name="RefSeq"/>
        </authorList>
    </citation>
    <scope>IDENTIFICATION</scope>
</reference>
<gene>
    <name evidence="4" type="primary">LOC101847682</name>
</gene>
<dbReference type="PROSITE" id="PS50940">
    <property type="entry name" value="CHIT_BIND_II"/>
    <property type="match status" value="1"/>
</dbReference>
<dbReference type="InterPro" id="IPR036465">
    <property type="entry name" value="vWFA_dom_sf"/>
</dbReference>
<feature type="domain" description="VWFA" evidence="1">
    <location>
        <begin position="1"/>
        <end position="80"/>
    </location>
</feature>
<protein>
    <submittedName>
        <fullName evidence="4">Uncharacterized protein LOC101847682</fullName>
    </submittedName>
</protein>
<accession>A0ABM1A8I1</accession>
<dbReference type="PROSITE" id="PS50234">
    <property type="entry name" value="VWFA"/>
    <property type="match status" value="1"/>
</dbReference>
<dbReference type="Gene3D" id="2.170.140.10">
    <property type="entry name" value="Chitin binding domain"/>
    <property type="match status" value="1"/>
</dbReference>
<dbReference type="InterPro" id="IPR050525">
    <property type="entry name" value="ECM_Assembly_Org"/>
</dbReference>
<dbReference type="Pfam" id="PF00092">
    <property type="entry name" value="VWA"/>
    <property type="match status" value="1"/>
</dbReference>
<feature type="domain" description="Chitin-binding type-2" evidence="2">
    <location>
        <begin position="160"/>
        <end position="221"/>
    </location>
</feature>
<keyword evidence="3" id="KW-1185">Reference proteome</keyword>
<dbReference type="PANTHER" id="PTHR24020">
    <property type="entry name" value="COLLAGEN ALPHA"/>
    <property type="match status" value="1"/>
</dbReference>
<dbReference type="SUPFAM" id="SSF57625">
    <property type="entry name" value="Invertebrate chitin-binding proteins"/>
    <property type="match status" value="1"/>
</dbReference>
<name>A0ABM1A8I1_APLCA</name>
<dbReference type="InterPro" id="IPR036508">
    <property type="entry name" value="Chitin-bd_dom_sf"/>
</dbReference>
<evidence type="ECO:0000313" key="3">
    <source>
        <dbReference type="Proteomes" id="UP000694888"/>
    </source>
</evidence>
<dbReference type="InterPro" id="IPR002557">
    <property type="entry name" value="Chitin-bd_dom"/>
</dbReference>
<dbReference type="PANTHER" id="PTHR24020:SF20">
    <property type="entry name" value="PH DOMAIN-CONTAINING PROTEIN"/>
    <property type="match status" value="1"/>
</dbReference>
<dbReference type="InterPro" id="IPR002035">
    <property type="entry name" value="VWF_A"/>
</dbReference>
<dbReference type="Proteomes" id="UP000694888">
    <property type="component" value="Unplaced"/>
</dbReference>
<dbReference type="SMART" id="SM00494">
    <property type="entry name" value="ChtBD2"/>
    <property type="match status" value="1"/>
</dbReference>
<evidence type="ECO:0000259" key="2">
    <source>
        <dbReference type="PROSITE" id="PS50940"/>
    </source>
</evidence>
<dbReference type="RefSeq" id="XP_012942863.2">
    <property type="nucleotide sequence ID" value="XM_013087409.2"/>
</dbReference>
<organism evidence="3 4">
    <name type="scientific">Aplysia californica</name>
    <name type="common">California sea hare</name>
    <dbReference type="NCBI Taxonomy" id="6500"/>
    <lineage>
        <taxon>Eukaryota</taxon>
        <taxon>Metazoa</taxon>
        <taxon>Spiralia</taxon>
        <taxon>Lophotrochozoa</taxon>
        <taxon>Mollusca</taxon>
        <taxon>Gastropoda</taxon>
        <taxon>Heterobranchia</taxon>
        <taxon>Euthyneura</taxon>
        <taxon>Tectipleura</taxon>
        <taxon>Aplysiida</taxon>
        <taxon>Aplysioidea</taxon>
        <taxon>Aplysiidae</taxon>
        <taxon>Aplysia</taxon>
    </lineage>
</organism>
<sequence>MSRKQAAKVAIVITDGNAPSRSDTFKAADLLKKLGVTVFAIGVGSRIDRVELDGIASEPSCTHIRSLASFSELDSIVSDITEGVCKAVVIPEPNSTTTHKCRAQKTLKIEPSPEINVFFSCRVNAASNLCIKNYQQQKCSDLDYVRSGDYVKVDDNDKAIQVCQGSSMGYFPHPDTITKYVYCVSSTEAYEVNCPAGFAYLHSQQDCTAAASTNRDKVCQVCTQENLEVGQKKFPLASNNQQFVNCSRVDTCVVLDCGDNTRYLPNEQRCSDPPHNTGNFIRGSFAAMWIIYLVHNII</sequence>